<gene>
    <name evidence="8" type="ORF">KVV02_003069</name>
</gene>
<evidence type="ECO:0000256" key="4">
    <source>
        <dbReference type="ARBA" id="ARBA00022833"/>
    </source>
</evidence>
<keyword evidence="3 5" id="KW-0863">Zinc-finger</keyword>
<evidence type="ECO:0000313" key="9">
    <source>
        <dbReference type="Proteomes" id="UP000717515"/>
    </source>
</evidence>
<accession>A0A9P8D1G5</accession>
<feature type="compositionally biased region" description="Basic and acidic residues" evidence="6">
    <location>
        <begin position="420"/>
        <end position="433"/>
    </location>
</feature>
<dbReference type="InterPro" id="IPR036236">
    <property type="entry name" value="Znf_C2H2_sf"/>
</dbReference>
<feature type="compositionally biased region" description="Basic and acidic residues" evidence="6">
    <location>
        <begin position="805"/>
        <end position="824"/>
    </location>
</feature>
<feature type="compositionally biased region" description="Basic and acidic residues" evidence="6">
    <location>
        <begin position="648"/>
        <end position="668"/>
    </location>
</feature>
<evidence type="ECO:0000259" key="7">
    <source>
        <dbReference type="PROSITE" id="PS50157"/>
    </source>
</evidence>
<dbReference type="PANTHER" id="PTHR23235">
    <property type="entry name" value="KRUEPPEL-LIKE TRANSCRIPTION FACTOR"/>
    <property type="match status" value="1"/>
</dbReference>
<evidence type="ECO:0000256" key="3">
    <source>
        <dbReference type="ARBA" id="ARBA00022771"/>
    </source>
</evidence>
<protein>
    <recommendedName>
        <fullName evidence="7">C2H2-type domain-containing protein</fullName>
    </recommendedName>
</protein>
<feature type="compositionally biased region" description="Basic and acidic residues" evidence="6">
    <location>
        <begin position="895"/>
        <end position="906"/>
    </location>
</feature>
<dbReference type="PROSITE" id="PS00028">
    <property type="entry name" value="ZINC_FINGER_C2H2_1"/>
    <property type="match status" value="2"/>
</dbReference>
<sequence>MPSSPRDHQQQSPSFKRPFPEGEHHHRSHSAAMGPMGANENHGPARGKATPHAEEANANTFASGDGKYSTHNHHRDVNETRHHDEGHGEGLENDDDEEDIDRRGDRADDESEEEDNVDELMDEAEFDDADVSKSQHLQNGPAGTSNQGHAHQQLQGHPSRPLPSLLPRPESSSAPPEHGTGYNIDTRGHIEHDPAEEQRHGSSFTWVPQQGAHSKARYLELGTSQPGMNSGESNHSETICSSAPATTANTATAGSVNNGSSKKRTTPAKHKCPQCDKYFTRPFNLKSHQRTHTQERPFVCSFTHCARAFSRLHDCNRHMRTHWRIKPYSCPECHRNFVRQDALTRHLRLDFGHNRCSGYPGPTPGTAANPDKSDPEDSGDESMQDTPTEASFPPLTKIEEGSTGSVFPPTSSPSSPSNSKRTEKAESEQDRPHLPPPASHDPRIAQKPAASPESLQPRQEFVPPRQEFKEERELESPRDVRYSNANNPAPVSFVHRGASSVRRAGSPPEANDFSLHAAPHARSYSQSSFTQGQPPIPMPHSSSPMPAPSPVAPSHQHAPAPQMSTGPPPLERRATAPMRNGASWPAHAHDSAPHAEYYHIPSRQSLARSEPSYGAEPDHARMAAHPGPEYPGSPQEQRRTSPGQYSEWDAHRQDNARSRGWDVRQQEPRHRHTTWSSTTSGRGPIPPQHSQHPQEHGSHATPMPPPRANTMESWSRAAPEPRDDGHRESREGPPARMLSRVASYPASPYPLESPESHARALPNAPPTQMRPVEGYRRPELERDPRQRSMSEMDRARAPGLGWSEQRSRSFHEHDAGESRPRYEPHPNSPQHIREQPLGVRPPPGEGPLPGPERQPQVYSGMVGVERMYSQQQPGPYHERDSPRDPTGPFSSKQPLMKEPHVPEHRPSRSQSTLDHESSRMPFPRQPRYPGEPKPMPRESRRSISPGSGYRVPPPMEGGHAYDNGGRYAYPLERSESYGREDMERGPSRAFRHDERIVMSPIAREEPGREQQGGYFSETGRPNSYHHDSRVYGPPPPLTSPHRPQDSGYAHAEPQYEHMRRERHSVDMSMMPPGASNVLTSKRSMSAATLPTR</sequence>
<dbReference type="FunFam" id="3.30.160.60:FF:000100">
    <property type="entry name" value="Zinc finger 45-like"/>
    <property type="match status" value="1"/>
</dbReference>
<dbReference type="InterPro" id="IPR013087">
    <property type="entry name" value="Znf_C2H2_type"/>
</dbReference>
<dbReference type="SMART" id="SM00355">
    <property type="entry name" value="ZnF_C2H2"/>
    <property type="match status" value="3"/>
</dbReference>
<feature type="domain" description="C2H2-type" evidence="7">
    <location>
        <begin position="328"/>
        <end position="355"/>
    </location>
</feature>
<feature type="compositionally biased region" description="Acidic residues" evidence="6">
    <location>
        <begin position="107"/>
        <end position="129"/>
    </location>
</feature>
<dbReference type="AlphaFoldDB" id="A0A9P8D1G5"/>
<dbReference type="GO" id="GO:0008270">
    <property type="term" value="F:zinc ion binding"/>
    <property type="evidence" value="ECO:0007669"/>
    <property type="project" value="UniProtKB-KW"/>
</dbReference>
<feature type="compositionally biased region" description="Low complexity" evidence="6">
    <location>
        <begin position="401"/>
        <end position="419"/>
    </location>
</feature>
<feature type="domain" description="C2H2-type" evidence="7">
    <location>
        <begin position="298"/>
        <end position="327"/>
    </location>
</feature>
<keyword evidence="4" id="KW-0862">Zinc</keyword>
<dbReference type="GO" id="GO:0000978">
    <property type="term" value="F:RNA polymerase II cis-regulatory region sequence-specific DNA binding"/>
    <property type="evidence" value="ECO:0007669"/>
    <property type="project" value="TreeGrafter"/>
</dbReference>
<feature type="domain" description="C2H2-type" evidence="7">
    <location>
        <begin position="270"/>
        <end position="297"/>
    </location>
</feature>
<organism evidence="8 9">
    <name type="scientific">Mortierella alpina</name>
    <name type="common">Oleaginous fungus</name>
    <name type="synonym">Mortierella renispora</name>
    <dbReference type="NCBI Taxonomy" id="64518"/>
    <lineage>
        <taxon>Eukaryota</taxon>
        <taxon>Fungi</taxon>
        <taxon>Fungi incertae sedis</taxon>
        <taxon>Mucoromycota</taxon>
        <taxon>Mortierellomycotina</taxon>
        <taxon>Mortierellomycetes</taxon>
        <taxon>Mortierellales</taxon>
        <taxon>Mortierellaceae</taxon>
        <taxon>Mortierella</taxon>
    </lineage>
</organism>
<dbReference type="PANTHER" id="PTHR23235:SF120">
    <property type="entry name" value="KRUPPEL-LIKE FACTOR 15"/>
    <property type="match status" value="1"/>
</dbReference>
<feature type="compositionally biased region" description="Basic and acidic residues" evidence="6">
    <location>
        <begin position="75"/>
        <end position="90"/>
    </location>
</feature>
<feature type="compositionally biased region" description="Polar residues" evidence="6">
    <location>
        <begin position="132"/>
        <end position="156"/>
    </location>
</feature>
<feature type="compositionally biased region" description="Low complexity" evidence="6">
    <location>
        <begin position="167"/>
        <end position="177"/>
    </location>
</feature>
<feature type="region of interest" description="Disordered" evidence="6">
    <location>
        <begin position="354"/>
        <end position="1092"/>
    </location>
</feature>
<proteinExistence type="predicted"/>
<feature type="compositionally biased region" description="Pro residues" evidence="6">
    <location>
        <begin position="839"/>
        <end position="852"/>
    </location>
</feature>
<feature type="compositionally biased region" description="Basic and acidic residues" evidence="6">
    <location>
        <begin position="972"/>
        <end position="1008"/>
    </location>
</feature>
<evidence type="ECO:0000256" key="6">
    <source>
        <dbReference type="SAM" id="MobiDB-lite"/>
    </source>
</evidence>
<evidence type="ECO:0000256" key="5">
    <source>
        <dbReference type="PROSITE-ProRule" id="PRU00042"/>
    </source>
</evidence>
<evidence type="ECO:0000256" key="2">
    <source>
        <dbReference type="ARBA" id="ARBA00022737"/>
    </source>
</evidence>
<feature type="region of interest" description="Disordered" evidence="6">
    <location>
        <begin position="1"/>
        <end position="188"/>
    </location>
</feature>
<feature type="compositionally biased region" description="Basic and acidic residues" evidence="6">
    <location>
        <begin position="466"/>
        <end position="481"/>
    </location>
</feature>
<dbReference type="Pfam" id="PF00096">
    <property type="entry name" value="zf-C2H2"/>
    <property type="match status" value="2"/>
</dbReference>
<feature type="compositionally biased region" description="Basic and acidic residues" evidence="6">
    <location>
        <begin position="587"/>
        <end position="597"/>
    </location>
</feature>
<feature type="compositionally biased region" description="Basic and acidic residues" evidence="6">
    <location>
        <begin position="719"/>
        <end position="733"/>
    </location>
</feature>
<keyword evidence="2" id="KW-0677">Repeat</keyword>
<dbReference type="SUPFAM" id="SSF57667">
    <property type="entry name" value="beta-beta-alpha zinc fingers"/>
    <property type="match status" value="2"/>
</dbReference>
<dbReference type="GO" id="GO:0000981">
    <property type="term" value="F:DNA-binding transcription factor activity, RNA polymerase II-specific"/>
    <property type="evidence" value="ECO:0007669"/>
    <property type="project" value="TreeGrafter"/>
</dbReference>
<name>A0A9P8D1G5_MORAP</name>
<dbReference type="Gene3D" id="3.30.160.60">
    <property type="entry name" value="Classic Zinc Finger"/>
    <property type="match status" value="3"/>
</dbReference>
<feature type="compositionally biased region" description="Pro residues" evidence="6">
    <location>
        <begin position="923"/>
        <end position="933"/>
    </location>
</feature>
<feature type="compositionally biased region" description="Basic and acidic residues" evidence="6">
    <location>
        <begin position="1053"/>
        <end position="1065"/>
    </location>
</feature>
<reference evidence="8" key="1">
    <citation type="submission" date="2021-07" db="EMBL/GenBank/DDBJ databases">
        <title>Draft genome of Mortierella alpina, strain LL118, isolated from an aspen leaf litter sample.</title>
        <authorList>
            <person name="Yang S."/>
            <person name="Vinatzer B.A."/>
        </authorList>
    </citation>
    <scope>NUCLEOTIDE SEQUENCE</scope>
    <source>
        <strain evidence="8">LL118</strain>
    </source>
</reference>
<feature type="compositionally biased region" description="Polar residues" evidence="6">
    <location>
        <begin position="1076"/>
        <end position="1092"/>
    </location>
</feature>
<keyword evidence="1" id="KW-0479">Metal-binding</keyword>
<dbReference type="PROSITE" id="PS50157">
    <property type="entry name" value="ZINC_FINGER_C2H2_2"/>
    <property type="match status" value="3"/>
</dbReference>
<dbReference type="Proteomes" id="UP000717515">
    <property type="component" value="Unassembled WGS sequence"/>
</dbReference>
<dbReference type="EMBL" id="JAIFTL010000096">
    <property type="protein sequence ID" value="KAG9323545.1"/>
    <property type="molecule type" value="Genomic_DNA"/>
</dbReference>
<feature type="region of interest" description="Disordered" evidence="6">
    <location>
        <begin position="250"/>
        <end position="269"/>
    </location>
</feature>
<comment type="caution">
    <text evidence="8">The sequence shown here is derived from an EMBL/GenBank/DDBJ whole genome shotgun (WGS) entry which is preliminary data.</text>
</comment>
<evidence type="ECO:0000313" key="8">
    <source>
        <dbReference type="EMBL" id="KAG9323545.1"/>
    </source>
</evidence>
<feature type="compositionally biased region" description="Basic and acidic residues" evidence="6">
    <location>
        <begin position="773"/>
        <end position="796"/>
    </location>
</feature>
<feature type="compositionally biased region" description="Polar residues" evidence="6">
    <location>
        <begin position="523"/>
        <end position="533"/>
    </location>
</feature>
<dbReference type="FunFam" id="3.30.160.60:FF:002343">
    <property type="entry name" value="Zinc finger protein 33A"/>
    <property type="match status" value="1"/>
</dbReference>
<evidence type="ECO:0000256" key="1">
    <source>
        <dbReference type="ARBA" id="ARBA00022723"/>
    </source>
</evidence>
<feature type="compositionally biased region" description="Acidic residues" evidence="6">
    <location>
        <begin position="374"/>
        <end position="383"/>
    </location>
</feature>